<name>A0AB32ZYK7_ALTME</name>
<evidence type="ECO:0000256" key="3">
    <source>
        <dbReference type="ARBA" id="ARBA00022553"/>
    </source>
</evidence>
<dbReference type="EMBL" id="CP003844">
    <property type="protein sequence ID" value="AFT74695.1"/>
    <property type="molecule type" value="Genomic_DNA"/>
</dbReference>
<comment type="subcellular location">
    <subcellularLocation>
        <location evidence="1">Cytoplasm</location>
    </subcellularLocation>
</comment>
<reference evidence="13" key="1">
    <citation type="journal article" date="2012" name="Sci. Rep.">
        <title>Genomes of surface isolates of Alteromonas macleodii: the life of a widespread marine opportunistic copiotroph.</title>
        <authorList>
            <person name="Lopez-Perez M."/>
            <person name="Gonzaga A."/>
            <person name="Martin-Cuadrado A.B."/>
            <person name="Onyshchenko O."/>
            <person name="Ghavidel A."/>
            <person name="Ghai R."/>
            <person name="Rodriguez-Valera F."/>
        </authorList>
    </citation>
    <scope>NUCLEOTIDE SEQUENCE [LARGE SCALE GENOMIC DNA]</scope>
    <source>
        <strain evidence="13">English Channel 673</strain>
    </source>
</reference>
<keyword evidence="3 8" id="KW-0597">Phosphoprotein</keyword>
<evidence type="ECO:0000256" key="4">
    <source>
        <dbReference type="ARBA" id="ARBA00023012"/>
    </source>
</evidence>
<keyword evidence="2" id="KW-0963">Cytoplasm</keyword>
<dbReference type="Pfam" id="PF00072">
    <property type="entry name" value="Response_reg"/>
    <property type="match status" value="1"/>
</dbReference>
<dbReference type="SUPFAM" id="SSF52172">
    <property type="entry name" value="CheY-like"/>
    <property type="match status" value="1"/>
</dbReference>
<dbReference type="Pfam" id="PF00486">
    <property type="entry name" value="Trans_reg_C"/>
    <property type="match status" value="1"/>
</dbReference>
<evidence type="ECO:0000256" key="2">
    <source>
        <dbReference type="ARBA" id="ARBA00022490"/>
    </source>
</evidence>
<evidence type="ECO:0000256" key="8">
    <source>
        <dbReference type="PROSITE-ProRule" id="PRU00169"/>
    </source>
</evidence>
<dbReference type="PROSITE" id="PS50110">
    <property type="entry name" value="RESPONSE_REGULATORY"/>
    <property type="match status" value="1"/>
</dbReference>
<dbReference type="PANTHER" id="PTHR48111">
    <property type="entry name" value="REGULATOR OF RPOS"/>
    <property type="match status" value="1"/>
</dbReference>
<keyword evidence="4" id="KW-0902">Two-component regulatory system</keyword>
<dbReference type="KEGG" id="amg:AMEC673_10005"/>
<dbReference type="InterPro" id="IPR039420">
    <property type="entry name" value="WalR-like"/>
</dbReference>
<dbReference type="InterPro" id="IPR036388">
    <property type="entry name" value="WH-like_DNA-bd_sf"/>
</dbReference>
<dbReference type="PROSITE" id="PS51755">
    <property type="entry name" value="OMPR_PHOB"/>
    <property type="match status" value="1"/>
</dbReference>
<feature type="domain" description="OmpR/PhoB-type" evidence="11">
    <location>
        <begin position="131"/>
        <end position="229"/>
    </location>
</feature>
<sequence length="229" mass="26169">MDATKILIIEDDITLNKQIAALLKDRGFDVHQCHDGNQGLVTALRERFDLILLDVLLPNLNGFSLLSQLRKRKQTPVIMVTACGAEQERIKGYSNGADDYMPKPFSFVEMMLRIEALLRRSLNVKSNEVTRNSIVVDEITLDRRNLKANFAGKALDLTSTQFKLLWVLLENQNEVLSKPLLYQTVLERSFSRYDRSLDMHMSRVRKKLIEAGMSPTRLATQHGKGYLFS</sequence>
<evidence type="ECO:0000256" key="1">
    <source>
        <dbReference type="ARBA" id="ARBA00004496"/>
    </source>
</evidence>
<dbReference type="InterPro" id="IPR001867">
    <property type="entry name" value="OmpR/PhoB-type_DNA-bd"/>
</dbReference>
<evidence type="ECO:0000259" key="10">
    <source>
        <dbReference type="PROSITE" id="PS50110"/>
    </source>
</evidence>
<dbReference type="GO" id="GO:0006355">
    <property type="term" value="P:regulation of DNA-templated transcription"/>
    <property type="evidence" value="ECO:0007669"/>
    <property type="project" value="InterPro"/>
</dbReference>
<dbReference type="SMART" id="SM00448">
    <property type="entry name" value="REC"/>
    <property type="match status" value="1"/>
</dbReference>
<organism evidence="12 13">
    <name type="scientific">Alteromonas macleodii (strain English Channel 673)</name>
    <dbReference type="NCBI Taxonomy" id="1004788"/>
    <lineage>
        <taxon>Bacteria</taxon>
        <taxon>Pseudomonadati</taxon>
        <taxon>Pseudomonadota</taxon>
        <taxon>Gammaproteobacteria</taxon>
        <taxon>Alteromonadales</taxon>
        <taxon>Alteromonadaceae</taxon>
        <taxon>Alteromonas/Salinimonas group</taxon>
        <taxon>Alteromonas</taxon>
    </lineage>
</organism>
<dbReference type="AlphaFoldDB" id="A0AB32ZYK7"/>
<evidence type="ECO:0000313" key="13">
    <source>
        <dbReference type="Proteomes" id="UP000006296"/>
    </source>
</evidence>
<feature type="domain" description="Response regulatory" evidence="10">
    <location>
        <begin position="5"/>
        <end position="118"/>
    </location>
</feature>
<evidence type="ECO:0000256" key="6">
    <source>
        <dbReference type="ARBA" id="ARBA00023125"/>
    </source>
</evidence>
<feature type="modified residue" description="4-aspartylphosphate" evidence="8">
    <location>
        <position position="54"/>
    </location>
</feature>
<dbReference type="GO" id="GO:0000976">
    <property type="term" value="F:transcription cis-regulatory region binding"/>
    <property type="evidence" value="ECO:0007669"/>
    <property type="project" value="TreeGrafter"/>
</dbReference>
<dbReference type="GeneID" id="56267198"/>
<feature type="DNA-binding region" description="OmpR/PhoB-type" evidence="9">
    <location>
        <begin position="131"/>
        <end position="229"/>
    </location>
</feature>
<accession>A0AB32ZYK7</accession>
<dbReference type="GO" id="GO:0005829">
    <property type="term" value="C:cytosol"/>
    <property type="evidence" value="ECO:0007669"/>
    <property type="project" value="TreeGrafter"/>
</dbReference>
<evidence type="ECO:0000313" key="12">
    <source>
        <dbReference type="EMBL" id="AFT74695.1"/>
    </source>
</evidence>
<dbReference type="InterPro" id="IPR001789">
    <property type="entry name" value="Sig_transdc_resp-reg_receiver"/>
</dbReference>
<dbReference type="Gene3D" id="3.40.50.2300">
    <property type="match status" value="1"/>
</dbReference>
<protein>
    <submittedName>
        <fullName evidence="12">Two component transcriptional regulator, winged helix family protein</fullName>
    </submittedName>
</protein>
<dbReference type="Gene3D" id="6.10.250.690">
    <property type="match status" value="1"/>
</dbReference>
<dbReference type="Gene3D" id="1.10.10.10">
    <property type="entry name" value="Winged helix-like DNA-binding domain superfamily/Winged helix DNA-binding domain"/>
    <property type="match status" value="1"/>
</dbReference>
<dbReference type="RefSeq" id="WP_014949577.1">
    <property type="nucleotide sequence ID" value="NC_018678.1"/>
</dbReference>
<dbReference type="InterPro" id="IPR011006">
    <property type="entry name" value="CheY-like_superfamily"/>
</dbReference>
<gene>
    <name evidence="12" type="ordered locus">AMEC673_10005</name>
</gene>
<evidence type="ECO:0000259" key="11">
    <source>
        <dbReference type="PROSITE" id="PS51755"/>
    </source>
</evidence>
<evidence type="ECO:0000256" key="5">
    <source>
        <dbReference type="ARBA" id="ARBA00023015"/>
    </source>
</evidence>
<keyword evidence="5" id="KW-0805">Transcription regulation</keyword>
<dbReference type="CDD" id="cd00383">
    <property type="entry name" value="trans_reg_C"/>
    <property type="match status" value="1"/>
</dbReference>
<dbReference type="PANTHER" id="PTHR48111:SF39">
    <property type="entry name" value="TRANSCRIPTIONAL REGULATORY PROTEIN CPXR"/>
    <property type="match status" value="1"/>
</dbReference>
<dbReference type="Proteomes" id="UP000006296">
    <property type="component" value="Chromosome"/>
</dbReference>
<dbReference type="GO" id="GO:0032993">
    <property type="term" value="C:protein-DNA complex"/>
    <property type="evidence" value="ECO:0007669"/>
    <property type="project" value="TreeGrafter"/>
</dbReference>
<keyword evidence="6 9" id="KW-0238">DNA-binding</keyword>
<proteinExistence type="predicted"/>
<keyword evidence="7" id="KW-0804">Transcription</keyword>
<dbReference type="SMART" id="SM00862">
    <property type="entry name" value="Trans_reg_C"/>
    <property type="match status" value="1"/>
</dbReference>
<evidence type="ECO:0000256" key="9">
    <source>
        <dbReference type="PROSITE-ProRule" id="PRU01091"/>
    </source>
</evidence>
<evidence type="ECO:0000256" key="7">
    <source>
        <dbReference type="ARBA" id="ARBA00023163"/>
    </source>
</evidence>
<dbReference type="GO" id="GO:0000156">
    <property type="term" value="F:phosphorelay response regulator activity"/>
    <property type="evidence" value="ECO:0007669"/>
    <property type="project" value="TreeGrafter"/>
</dbReference>